<keyword evidence="2" id="KW-0378">Hydrolase</keyword>
<dbReference type="PANTHER" id="PTHR10353:SF36">
    <property type="entry name" value="LP05116P"/>
    <property type="match status" value="1"/>
</dbReference>
<dbReference type="InterPro" id="IPR017853">
    <property type="entry name" value="GH"/>
</dbReference>
<gene>
    <name evidence="6" type="ORF">ACFQRL_08920</name>
</gene>
<dbReference type="InterPro" id="IPR049492">
    <property type="entry name" value="BD-FAE-like_dom"/>
</dbReference>
<name>A0ABW2HF55_9MICO</name>
<evidence type="ECO:0000259" key="5">
    <source>
        <dbReference type="Pfam" id="PF20434"/>
    </source>
</evidence>
<dbReference type="InterPro" id="IPR033132">
    <property type="entry name" value="GH_1_N_CS"/>
</dbReference>
<dbReference type="InterPro" id="IPR001360">
    <property type="entry name" value="Glyco_hydro_1"/>
</dbReference>
<dbReference type="PROSITE" id="PS00653">
    <property type="entry name" value="GLYCOSYL_HYDROL_F1_2"/>
    <property type="match status" value="1"/>
</dbReference>
<dbReference type="SUPFAM" id="SSF51445">
    <property type="entry name" value="(Trans)glycosidases"/>
    <property type="match status" value="1"/>
</dbReference>
<dbReference type="Gene3D" id="3.40.50.1820">
    <property type="entry name" value="alpha/beta hydrolase"/>
    <property type="match status" value="1"/>
</dbReference>
<dbReference type="SUPFAM" id="SSF53474">
    <property type="entry name" value="alpha/beta-Hydrolases"/>
    <property type="match status" value="1"/>
</dbReference>
<sequence length="723" mass="77716">MSLAFPPGFLWGVATAGHQVEGGDTASDTSFLEQVAPTVFQQPSGDACRSWELWQTDLDLAAGLGLNAFRFSVEWARIEPVPGEFSEDALDHYAAVVDGCCARGLAPVITLSHFTSPHWFAMRGAWLDPEAPELFARFTRRVIERLGGSIRAVVTFNEPNLPEMLTWSGLPPFVAELERATLEAAGRAAGVERYRTGNVMIPEDFPGMREGMTRAHLAAKQVIAELRPDLEVGLSISMADDVALPGGEALRDRKRAEAYDYWLRLAADDDFIGVQNYERLVYGPDGLVRPAAGTALNEMGSAVEPQSLRGAVEYAYAVSGVPVFVTEHGVSTDDDTLRAGLLEPALEGLAAAMAGGVPVLGYCHWTLMDNFEWIFGYTRQLGLFSVDRGSFARIPKPSAAVYAELVGRARAAAEPGFQPPAFSAPGEAERQHPARAVVHPALTYAMPDGYRPLQLDLYVPSERTGPVPCVVWIHGGAWLFGTRLAPPEYWPAGSLFQSLIDRGLAVASIDYRHSREASFPAQLHDAKAAVRYLRRFAGELGIDAAAIGVWGESAGGHLAALLALVDAPELEGDAGVTGESSAVAAAVVFYGVADVDTMPSFRDTMPAEWIENLESQGTAEPIDVLLAGSPYPPAEARRLVSPVHHVRADAPPFLLVHGEDDGLVPFSQSEQLLGALRDAGASAELLAVPGADHVFVGTDPLAQIERGADFLREQLVREPAARR</sequence>
<proteinExistence type="inferred from homology"/>
<protein>
    <submittedName>
        <fullName evidence="6">Family 1 glycosylhydrolase</fullName>
    </submittedName>
</protein>
<dbReference type="Proteomes" id="UP001596507">
    <property type="component" value="Unassembled WGS sequence"/>
</dbReference>
<keyword evidence="7" id="KW-1185">Reference proteome</keyword>
<dbReference type="PRINTS" id="PR00131">
    <property type="entry name" value="GLHYDRLASE1"/>
</dbReference>
<evidence type="ECO:0000313" key="6">
    <source>
        <dbReference type="EMBL" id="MFC7269077.1"/>
    </source>
</evidence>
<dbReference type="PANTHER" id="PTHR10353">
    <property type="entry name" value="GLYCOSYL HYDROLASE"/>
    <property type="match status" value="1"/>
</dbReference>
<organism evidence="6 7">
    <name type="scientific">Microbacterium fluvii</name>
    <dbReference type="NCBI Taxonomy" id="415215"/>
    <lineage>
        <taxon>Bacteria</taxon>
        <taxon>Bacillati</taxon>
        <taxon>Actinomycetota</taxon>
        <taxon>Actinomycetes</taxon>
        <taxon>Micrococcales</taxon>
        <taxon>Microbacteriaceae</taxon>
        <taxon>Microbacterium</taxon>
    </lineage>
</organism>
<evidence type="ECO:0000256" key="1">
    <source>
        <dbReference type="ARBA" id="ARBA00010838"/>
    </source>
</evidence>
<feature type="domain" description="BD-FAE-like" evidence="5">
    <location>
        <begin position="455"/>
        <end position="674"/>
    </location>
</feature>
<dbReference type="Pfam" id="PF00232">
    <property type="entry name" value="Glyco_hydro_1"/>
    <property type="match status" value="2"/>
</dbReference>
<comment type="similarity">
    <text evidence="1 4">Belongs to the glycosyl hydrolase 1 family.</text>
</comment>
<dbReference type="RefSeq" id="WP_262874009.1">
    <property type="nucleotide sequence ID" value="NZ_BAABKW010000012.1"/>
</dbReference>
<dbReference type="EMBL" id="JBHTBE010000002">
    <property type="protein sequence ID" value="MFC7269077.1"/>
    <property type="molecule type" value="Genomic_DNA"/>
</dbReference>
<evidence type="ECO:0000256" key="4">
    <source>
        <dbReference type="RuleBase" id="RU003690"/>
    </source>
</evidence>
<dbReference type="Gene3D" id="3.20.20.80">
    <property type="entry name" value="Glycosidases"/>
    <property type="match status" value="1"/>
</dbReference>
<keyword evidence="3" id="KW-0326">Glycosidase</keyword>
<dbReference type="Pfam" id="PF20434">
    <property type="entry name" value="BD-FAE"/>
    <property type="match status" value="1"/>
</dbReference>
<evidence type="ECO:0000256" key="3">
    <source>
        <dbReference type="ARBA" id="ARBA00023295"/>
    </source>
</evidence>
<evidence type="ECO:0000313" key="7">
    <source>
        <dbReference type="Proteomes" id="UP001596507"/>
    </source>
</evidence>
<reference evidence="7" key="1">
    <citation type="journal article" date="2019" name="Int. J. Syst. Evol. Microbiol.">
        <title>The Global Catalogue of Microorganisms (GCM) 10K type strain sequencing project: providing services to taxonomists for standard genome sequencing and annotation.</title>
        <authorList>
            <consortium name="The Broad Institute Genomics Platform"/>
            <consortium name="The Broad Institute Genome Sequencing Center for Infectious Disease"/>
            <person name="Wu L."/>
            <person name="Ma J."/>
        </authorList>
    </citation>
    <scope>NUCLEOTIDE SEQUENCE [LARGE SCALE GENOMIC DNA]</scope>
    <source>
        <strain evidence="7">CGMCC 1.15772</strain>
    </source>
</reference>
<dbReference type="InterPro" id="IPR029058">
    <property type="entry name" value="AB_hydrolase_fold"/>
</dbReference>
<comment type="caution">
    <text evidence="6">The sequence shown here is derived from an EMBL/GenBank/DDBJ whole genome shotgun (WGS) entry which is preliminary data.</text>
</comment>
<evidence type="ECO:0000256" key="2">
    <source>
        <dbReference type="ARBA" id="ARBA00022801"/>
    </source>
</evidence>
<accession>A0ABW2HF55</accession>